<evidence type="ECO:0000256" key="1">
    <source>
        <dbReference type="ARBA" id="ARBA00010876"/>
    </source>
</evidence>
<dbReference type="InterPro" id="IPR050188">
    <property type="entry name" value="RluA_PseudoU_synthase"/>
</dbReference>
<reference evidence="7" key="1">
    <citation type="submission" date="2005-08" db="EMBL/GenBank/DDBJ databases">
        <title>Complete sequence of Chlorobium chlorochromatii CaD3.</title>
        <authorList>
            <person name="Copeland A."/>
            <person name="Lucas S."/>
            <person name="Lapidus A."/>
            <person name="Barry K."/>
            <person name="Detter J.C."/>
            <person name="Glavina T."/>
            <person name="Hammon N."/>
            <person name="Israni S."/>
            <person name="Pitluck S."/>
            <person name="Bryant D."/>
            <person name="Schmutz J."/>
            <person name="Larimer F."/>
            <person name="Land M."/>
            <person name="Kyrpides N."/>
            <person name="Ivanova N."/>
            <person name="Richardson P."/>
        </authorList>
    </citation>
    <scope>NUCLEOTIDE SEQUENCE [LARGE SCALE GENOMIC DNA]</scope>
    <source>
        <strain evidence="7">CaD3</strain>
    </source>
</reference>
<dbReference type="GO" id="GO:0003723">
    <property type="term" value="F:RNA binding"/>
    <property type="evidence" value="ECO:0007669"/>
    <property type="project" value="UniProtKB-KW"/>
</dbReference>
<dbReference type="GO" id="GO:0120159">
    <property type="term" value="F:rRNA pseudouridine synthase activity"/>
    <property type="evidence" value="ECO:0007669"/>
    <property type="project" value="UniProtKB-ARBA"/>
</dbReference>
<dbReference type="AlphaFoldDB" id="Q3AQ50"/>
<dbReference type="GO" id="GO:0000455">
    <property type="term" value="P:enzyme-directed rRNA pseudouridine synthesis"/>
    <property type="evidence" value="ECO:0007669"/>
    <property type="project" value="TreeGrafter"/>
</dbReference>
<feature type="domain" description="RNA-binding S4" evidence="6">
    <location>
        <begin position="48"/>
        <end position="107"/>
    </location>
</feature>
<evidence type="ECO:0000256" key="3">
    <source>
        <dbReference type="PIRSR" id="PIRSR606225-1"/>
    </source>
</evidence>
<dbReference type="EC" id="5.4.99.-" evidence="5"/>
<keyword evidence="2 5" id="KW-0413">Isomerase</keyword>
<dbReference type="Pfam" id="PF00849">
    <property type="entry name" value="PseudoU_synth_2"/>
    <property type="match status" value="1"/>
</dbReference>
<dbReference type="InterPro" id="IPR020103">
    <property type="entry name" value="PsdUridine_synth_cat_dom_sf"/>
</dbReference>
<proteinExistence type="inferred from homology"/>
<dbReference type="SUPFAM" id="SSF55174">
    <property type="entry name" value="Alpha-L RNA-binding motif"/>
    <property type="match status" value="1"/>
</dbReference>
<evidence type="ECO:0000256" key="2">
    <source>
        <dbReference type="ARBA" id="ARBA00023235"/>
    </source>
</evidence>
<dbReference type="SUPFAM" id="SSF55120">
    <property type="entry name" value="Pseudouridine synthase"/>
    <property type="match status" value="1"/>
</dbReference>
<dbReference type="CDD" id="cd00165">
    <property type="entry name" value="S4"/>
    <property type="match status" value="1"/>
</dbReference>
<dbReference type="KEGG" id="cch:Cag_1622"/>
<evidence type="ECO:0000259" key="6">
    <source>
        <dbReference type="SMART" id="SM00363"/>
    </source>
</evidence>
<dbReference type="HOGENOM" id="CLU_016902_4_3_10"/>
<dbReference type="NCBIfam" id="TIGR00005">
    <property type="entry name" value="rluA_subfam"/>
    <property type="match status" value="1"/>
</dbReference>
<dbReference type="eggNOG" id="COG0564">
    <property type="taxonomic scope" value="Bacteria"/>
</dbReference>
<dbReference type="InterPro" id="IPR036986">
    <property type="entry name" value="S4_RNA-bd_sf"/>
</dbReference>
<evidence type="ECO:0000313" key="7">
    <source>
        <dbReference type="EMBL" id="ABB28875.1"/>
    </source>
</evidence>
<feature type="active site" evidence="3">
    <location>
        <position position="173"/>
    </location>
</feature>
<evidence type="ECO:0000256" key="5">
    <source>
        <dbReference type="RuleBase" id="RU362028"/>
    </source>
</evidence>
<name>Q3AQ50_CHLCH</name>
<dbReference type="EMBL" id="CP000108">
    <property type="protein sequence ID" value="ABB28875.1"/>
    <property type="molecule type" value="Genomic_DNA"/>
</dbReference>
<dbReference type="PANTHER" id="PTHR21600">
    <property type="entry name" value="MITOCHONDRIAL RNA PSEUDOURIDINE SYNTHASE"/>
    <property type="match status" value="1"/>
</dbReference>
<dbReference type="Pfam" id="PF01479">
    <property type="entry name" value="S4"/>
    <property type="match status" value="1"/>
</dbReference>
<sequence length="363" mass="40602">MVFIRLRQINHLSIMQDATHTPPNEVVQEVPLEPKKITLHVSRTQSPMRIDVYLTQQVENATRNKVQEAIEEGRVVVNGKCVKANYRLKSCDVIEVTFLRPPAPELAPEAIPIAIMYEDDDLMVINKEPGMVVHPAFGNWTGTLANAILHHLGNSAEALDASEMRPGIVHRLDKDTSGLIIIAKNPIALHKLARQFAERKVGKIYKALTWGVPKQASGTITTNIGRSHKNRKVMANFPFEGLEGKTAITDYCVEENLEWFSVMSLRLHTGRTHQIRVHLQHLGLPIVGDVTYGGATPRALPFSKSEHFVKNLLELLPRQALHAETLTFHHPTTGEEITLSAPLPEDMLQALEKIRGICKLLKE</sequence>
<protein>
    <recommendedName>
        <fullName evidence="5">Pseudouridine synthase</fullName>
        <ecNumber evidence="5">5.4.99.-</ecNumber>
    </recommendedName>
</protein>
<accession>Q3AQ50</accession>
<dbReference type="InterPro" id="IPR006224">
    <property type="entry name" value="PsdUridine_synth_RluA-like_CS"/>
</dbReference>
<dbReference type="InterPro" id="IPR006225">
    <property type="entry name" value="PsdUridine_synth_RluC/D"/>
</dbReference>
<dbReference type="CDD" id="cd02869">
    <property type="entry name" value="PseudoU_synth_RluA_like"/>
    <property type="match status" value="1"/>
</dbReference>
<dbReference type="Gene3D" id="3.10.290.10">
    <property type="entry name" value="RNA-binding S4 domain"/>
    <property type="match status" value="1"/>
</dbReference>
<evidence type="ECO:0000256" key="4">
    <source>
        <dbReference type="PROSITE-ProRule" id="PRU00182"/>
    </source>
</evidence>
<comment type="similarity">
    <text evidence="1 5">Belongs to the pseudouridine synthase RluA family.</text>
</comment>
<comment type="function">
    <text evidence="5">Responsible for synthesis of pseudouridine from uracil.</text>
</comment>
<organism evidence="7">
    <name type="scientific">Chlorobium chlorochromatii (strain CaD3)</name>
    <dbReference type="NCBI Taxonomy" id="340177"/>
    <lineage>
        <taxon>Bacteria</taxon>
        <taxon>Pseudomonadati</taxon>
        <taxon>Chlorobiota</taxon>
        <taxon>Chlorobiia</taxon>
        <taxon>Chlorobiales</taxon>
        <taxon>Chlorobiaceae</taxon>
        <taxon>Chlorobium/Pelodictyon group</taxon>
        <taxon>Chlorobium</taxon>
    </lineage>
</organism>
<comment type="catalytic activity">
    <reaction evidence="5">
        <text>a uridine in RNA = a pseudouridine in RNA</text>
        <dbReference type="Rhea" id="RHEA:48348"/>
        <dbReference type="Rhea" id="RHEA-COMP:12068"/>
        <dbReference type="Rhea" id="RHEA-COMP:12069"/>
        <dbReference type="ChEBI" id="CHEBI:65314"/>
        <dbReference type="ChEBI" id="CHEBI:65315"/>
    </reaction>
</comment>
<gene>
    <name evidence="7" type="ordered locus">Cag_1622</name>
</gene>
<dbReference type="SMART" id="SM00363">
    <property type="entry name" value="S4"/>
    <property type="match status" value="1"/>
</dbReference>
<dbReference type="InterPro" id="IPR002942">
    <property type="entry name" value="S4_RNA-bd"/>
</dbReference>
<dbReference type="InterPro" id="IPR006145">
    <property type="entry name" value="PsdUridine_synth_RsuA/RluA"/>
</dbReference>
<dbReference type="PROSITE" id="PS01129">
    <property type="entry name" value="PSI_RLU"/>
    <property type="match status" value="1"/>
</dbReference>
<dbReference type="PROSITE" id="PS50889">
    <property type="entry name" value="S4"/>
    <property type="match status" value="1"/>
</dbReference>
<dbReference type="Gene3D" id="3.30.2350.10">
    <property type="entry name" value="Pseudouridine synthase"/>
    <property type="match status" value="1"/>
</dbReference>
<dbReference type="STRING" id="340177.Cag_1622"/>
<keyword evidence="4" id="KW-0694">RNA-binding</keyword>
<dbReference type="PANTHER" id="PTHR21600:SF87">
    <property type="entry name" value="RNA PSEUDOURIDYLATE SYNTHASE DOMAIN-CONTAINING PROTEIN 1"/>
    <property type="match status" value="1"/>
</dbReference>